<dbReference type="AlphaFoldDB" id="A0A2W1K6B3"/>
<name>A0A2W1K6B3_9CYAN</name>
<dbReference type="GO" id="GO:0043750">
    <property type="term" value="F:phosphatidylinositol alpha-mannosyltransferase activity"/>
    <property type="evidence" value="ECO:0007669"/>
    <property type="project" value="UniProtKB-EC"/>
</dbReference>
<dbReference type="CDD" id="cd03801">
    <property type="entry name" value="GT4_PimA-like"/>
    <property type="match status" value="1"/>
</dbReference>
<dbReference type="SUPFAM" id="SSF53756">
    <property type="entry name" value="UDP-Glycosyltransferase/glycogen phosphorylase"/>
    <property type="match status" value="1"/>
</dbReference>
<protein>
    <submittedName>
        <fullName evidence="3">GDP-mannose-dependent monoacylated alpha-(1-6)-phosphatidylinositol monomannoside mannosyltransferase</fullName>
        <ecNumber evidence="3">2.4.1.345</ecNumber>
    </submittedName>
</protein>
<keyword evidence="3" id="KW-0808">Transferase</keyword>
<proteinExistence type="predicted"/>
<keyword evidence="4" id="KW-1185">Reference proteome</keyword>
<dbReference type="InterPro" id="IPR001296">
    <property type="entry name" value="Glyco_trans_1"/>
</dbReference>
<evidence type="ECO:0000313" key="3">
    <source>
        <dbReference type="EMBL" id="PZD75177.1"/>
    </source>
</evidence>
<sequence length="316" mass="35064">MPHTLNLLDWLNHDHPIDVVWGHYLFPAGFLAVWFGQLNHCPTIVSARGNDVDRAVFPPGDFARLQWTLAHATQLTAVSQDMAKKVQMVCERNDVITLPNTVDADLFCVAKPDSNKVLRQQLGIADHETVLGFSGELREKKGQRFLLQALTQVLETRPACLLVMGELRTAAQSLLQTFALDHPEAAERVIITGHLPTPEEVVQHLNLCDVYLQPSLWEGMPNALLEAMACERCCIASDAGGIPEVITHGETGFLLMRSQLHQLGHAIIECLALPHEQRQKIGQQARQHVQAKHGLNTEAMMLKTILTAGSRQTLDI</sequence>
<dbReference type="Proteomes" id="UP000248857">
    <property type="component" value="Unassembled WGS sequence"/>
</dbReference>
<gene>
    <name evidence="3" type="primary">pimB_1</name>
    <name evidence="3" type="ORF">C1752_00124</name>
</gene>
<evidence type="ECO:0000259" key="2">
    <source>
        <dbReference type="Pfam" id="PF13579"/>
    </source>
</evidence>
<dbReference type="InterPro" id="IPR050194">
    <property type="entry name" value="Glycosyltransferase_grp1"/>
</dbReference>
<dbReference type="Pfam" id="PF00534">
    <property type="entry name" value="Glycos_transf_1"/>
    <property type="match status" value="1"/>
</dbReference>
<reference evidence="3 4" key="1">
    <citation type="journal article" date="2018" name="Sci. Rep.">
        <title>A novel species of the marine cyanobacterium Acaryochloris with a unique pigment content and lifestyle.</title>
        <authorList>
            <person name="Partensky F."/>
            <person name="Six C."/>
            <person name="Ratin M."/>
            <person name="Garczarek L."/>
            <person name="Vaulot D."/>
            <person name="Probert I."/>
            <person name="Calteau A."/>
            <person name="Gourvil P."/>
            <person name="Marie D."/>
            <person name="Grebert T."/>
            <person name="Bouchier C."/>
            <person name="Le Panse S."/>
            <person name="Gachenot M."/>
            <person name="Rodriguez F."/>
            <person name="Garrido J.L."/>
        </authorList>
    </citation>
    <scope>NUCLEOTIDE SEQUENCE [LARGE SCALE GENOMIC DNA]</scope>
    <source>
        <strain evidence="3 4">RCC1774</strain>
    </source>
</reference>
<feature type="domain" description="Glycosyl transferase family 1" evidence="1">
    <location>
        <begin position="117"/>
        <end position="287"/>
    </location>
</feature>
<dbReference type="InterPro" id="IPR028098">
    <property type="entry name" value="Glyco_trans_4-like_N"/>
</dbReference>
<feature type="domain" description="Glycosyltransferase subfamily 4-like N-terminal" evidence="2">
    <location>
        <begin position="5"/>
        <end position="100"/>
    </location>
</feature>
<evidence type="ECO:0000313" key="4">
    <source>
        <dbReference type="Proteomes" id="UP000248857"/>
    </source>
</evidence>
<organism evidence="3 4">
    <name type="scientific">Acaryochloris thomasi RCC1774</name>
    <dbReference type="NCBI Taxonomy" id="1764569"/>
    <lineage>
        <taxon>Bacteria</taxon>
        <taxon>Bacillati</taxon>
        <taxon>Cyanobacteriota</taxon>
        <taxon>Cyanophyceae</taxon>
        <taxon>Acaryochloridales</taxon>
        <taxon>Acaryochloridaceae</taxon>
        <taxon>Acaryochloris</taxon>
        <taxon>Acaryochloris thomasi</taxon>
    </lineage>
</organism>
<evidence type="ECO:0000259" key="1">
    <source>
        <dbReference type="Pfam" id="PF00534"/>
    </source>
</evidence>
<dbReference type="EMBL" id="PQWO01000001">
    <property type="protein sequence ID" value="PZD75177.1"/>
    <property type="molecule type" value="Genomic_DNA"/>
</dbReference>
<dbReference type="Gene3D" id="3.40.50.2000">
    <property type="entry name" value="Glycogen Phosphorylase B"/>
    <property type="match status" value="2"/>
</dbReference>
<dbReference type="PANTHER" id="PTHR45947">
    <property type="entry name" value="SULFOQUINOVOSYL TRANSFERASE SQD2"/>
    <property type="match status" value="1"/>
</dbReference>
<dbReference type="EC" id="2.4.1.345" evidence="3"/>
<accession>A0A2W1K6B3</accession>
<dbReference type="Pfam" id="PF13579">
    <property type="entry name" value="Glyco_trans_4_4"/>
    <property type="match status" value="1"/>
</dbReference>
<dbReference type="PANTHER" id="PTHR45947:SF15">
    <property type="entry name" value="TEICHURONIC ACID BIOSYNTHESIS GLYCOSYLTRANSFERASE TUAC-RELATED"/>
    <property type="match status" value="1"/>
</dbReference>
<keyword evidence="3" id="KW-0328">Glycosyltransferase</keyword>
<comment type="caution">
    <text evidence="3">The sequence shown here is derived from an EMBL/GenBank/DDBJ whole genome shotgun (WGS) entry which is preliminary data.</text>
</comment>